<keyword evidence="4" id="KW-0653">Protein transport</keyword>
<dbReference type="GO" id="GO:0005484">
    <property type="term" value="F:SNAP receptor activity"/>
    <property type="evidence" value="ECO:0007669"/>
    <property type="project" value="TreeGrafter"/>
</dbReference>
<evidence type="ECO:0000256" key="1">
    <source>
        <dbReference type="ARBA" id="ARBA00004211"/>
    </source>
</evidence>
<dbReference type="GO" id="GO:0006906">
    <property type="term" value="P:vesicle fusion"/>
    <property type="evidence" value="ECO:0007669"/>
    <property type="project" value="TreeGrafter"/>
</dbReference>
<keyword evidence="7" id="KW-1133">Transmembrane helix</keyword>
<feature type="transmembrane region" description="Helical" evidence="7">
    <location>
        <begin position="50"/>
        <end position="68"/>
    </location>
</feature>
<dbReference type="GO" id="GO:0000149">
    <property type="term" value="F:SNARE binding"/>
    <property type="evidence" value="ECO:0007669"/>
    <property type="project" value="TreeGrafter"/>
</dbReference>
<name>A0AA88UV47_9ASTE</name>
<proteinExistence type="inferred from homology"/>
<dbReference type="FunFam" id="1.20.5.110:FF:000008">
    <property type="entry name" value="Syntaxin 132"/>
    <property type="match status" value="1"/>
</dbReference>
<feature type="domain" description="T-SNARE coiled-coil homology" evidence="8">
    <location>
        <begin position="1"/>
        <end position="40"/>
    </location>
</feature>
<evidence type="ECO:0000313" key="9">
    <source>
        <dbReference type="EMBL" id="KAK2996631.1"/>
    </source>
</evidence>
<comment type="subcellular location">
    <subcellularLocation>
        <location evidence="1">Membrane</location>
        <topology evidence="1">Single-pass type IV membrane protein</topology>
    </subcellularLocation>
</comment>
<protein>
    <recommendedName>
        <fullName evidence="8">t-SNARE coiled-coil homology domain-containing protein</fullName>
    </recommendedName>
</protein>
<evidence type="ECO:0000313" key="10">
    <source>
        <dbReference type="Proteomes" id="UP001188597"/>
    </source>
</evidence>
<keyword evidence="5" id="KW-0007">Acetylation</keyword>
<evidence type="ECO:0000256" key="4">
    <source>
        <dbReference type="ARBA" id="ARBA00022927"/>
    </source>
</evidence>
<keyword evidence="6" id="KW-0175">Coiled coil</keyword>
<dbReference type="Gene3D" id="1.20.5.110">
    <property type="match status" value="1"/>
</dbReference>
<dbReference type="GO" id="GO:0048278">
    <property type="term" value="P:vesicle docking"/>
    <property type="evidence" value="ECO:0007669"/>
    <property type="project" value="TreeGrafter"/>
</dbReference>
<keyword evidence="3" id="KW-0813">Transport</keyword>
<evidence type="ECO:0000256" key="3">
    <source>
        <dbReference type="ARBA" id="ARBA00022448"/>
    </source>
</evidence>
<dbReference type="AlphaFoldDB" id="A0AA88UV47"/>
<dbReference type="Proteomes" id="UP001188597">
    <property type="component" value="Unassembled WGS sequence"/>
</dbReference>
<feature type="non-terminal residue" evidence="9">
    <location>
        <position position="130"/>
    </location>
</feature>
<dbReference type="GO" id="GO:0006887">
    <property type="term" value="P:exocytosis"/>
    <property type="evidence" value="ECO:0007669"/>
    <property type="project" value="TreeGrafter"/>
</dbReference>
<accession>A0AA88UV47</accession>
<dbReference type="EMBL" id="JAVXUP010004845">
    <property type="protein sequence ID" value="KAK2996631.1"/>
    <property type="molecule type" value="Genomic_DNA"/>
</dbReference>
<dbReference type="InterPro" id="IPR000727">
    <property type="entry name" value="T_SNARE_dom"/>
</dbReference>
<evidence type="ECO:0000259" key="8">
    <source>
        <dbReference type="PROSITE" id="PS50192"/>
    </source>
</evidence>
<comment type="caution">
    <text evidence="9">The sequence shown here is derived from an EMBL/GenBank/DDBJ whole genome shotgun (WGS) entry which is preliminary data.</text>
</comment>
<dbReference type="PANTHER" id="PTHR19957:SF307">
    <property type="entry name" value="PROTEIN SSO1-RELATED"/>
    <property type="match status" value="1"/>
</dbReference>
<gene>
    <name evidence="9" type="ORF">RJ639_026641</name>
</gene>
<keyword evidence="7" id="KW-0812">Transmembrane</keyword>
<dbReference type="Pfam" id="PF05739">
    <property type="entry name" value="SNARE"/>
    <property type="match status" value="1"/>
</dbReference>
<keyword evidence="7" id="KW-0472">Membrane</keyword>
<dbReference type="PANTHER" id="PTHR19957">
    <property type="entry name" value="SYNTAXIN"/>
    <property type="match status" value="1"/>
</dbReference>
<dbReference type="PROSITE" id="PS50192">
    <property type="entry name" value="T_SNARE"/>
    <property type="match status" value="1"/>
</dbReference>
<reference evidence="9" key="1">
    <citation type="submission" date="2022-12" db="EMBL/GenBank/DDBJ databases">
        <title>Draft genome assemblies for two species of Escallonia (Escalloniales).</title>
        <authorList>
            <person name="Chanderbali A."/>
            <person name="Dervinis C."/>
            <person name="Anghel I."/>
            <person name="Soltis D."/>
            <person name="Soltis P."/>
            <person name="Zapata F."/>
        </authorList>
    </citation>
    <scope>NUCLEOTIDE SEQUENCE</scope>
    <source>
        <strain evidence="9">UCBG64.0493</strain>
        <tissue evidence="9">Leaf</tissue>
    </source>
</reference>
<dbReference type="GO" id="GO:0012505">
    <property type="term" value="C:endomembrane system"/>
    <property type="evidence" value="ECO:0007669"/>
    <property type="project" value="TreeGrafter"/>
</dbReference>
<sequence length="130" mass="14765">IFLDMAVPVDAQGDMLDNIETHVSNAVDHVQDGNNALQKAKTLQRNSRKWMCIAILILLIIVVVGMLVEQESKMSVEQTPRAIVAKRIHMEAFKAQGPWKELDVFDEKAINDLWHTDLKLVRVAFQRTSD</sequence>
<evidence type="ECO:0000256" key="2">
    <source>
        <dbReference type="ARBA" id="ARBA00009063"/>
    </source>
</evidence>
<evidence type="ECO:0000256" key="5">
    <source>
        <dbReference type="ARBA" id="ARBA00022990"/>
    </source>
</evidence>
<evidence type="ECO:0000256" key="7">
    <source>
        <dbReference type="SAM" id="Phobius"/>
    </source>
</evidence>
<evidence type="ECO:0000256" key="6">
    <source>
        <dbReference type="ARBA" id="ARBA00023054"/>
    </source>
</evidence>
<dbReference type="SUPFAM" id="SSF58038">
    <property type="entry name" value="SNARE fusion complex"/>
    <property type="match status" value="1"/>
</dbReference>
<feature type="non-terminal residue" evidence="9">
    <location>
        <position position="1"/>
    </location>
</feature>
<organism evidence="9 10">
    <name type="scientific">Escallonia herrerae</name>
    <dbReference type="NCBI Taxonomy" id="1293975"/>
    <lineage>
        <taxon>Eukaryota</taxon>
        <taxon>Viridiplantae</taxon>
        <taxon>Streptophyta</taxon>
        <taxon>Embryophyta</taxon>
        <taxon>Tracheophyta</taxon>
        <taxon>Spermatophyta</taxon>
        <taxon>Magnoliopsida</taxon>
        <taxon>eudicotyledons</taxon>
        <taxon>Gunneridae</taxon>
        <taxon>Pentapetalae</taxon>
        <taxon>asterids</taxon>
        <taxon>campanulids</taxon>
        <taxon>Escalloniales</taxon>
        <taxon>Escalloniaceae</taxon>
        <taxon>Escallonia</taxon>
    </lineage>
</organism>
<keyword evidence="10" id="KW-1185">Reference proteome</keyword>
<comment type="similarity">
    <text evidence="2">Belongs to the syntaxin family.</text>
</comment>
<dbReference type="GO" id="GO:0006886">
    <property type="term" value="P:intracellular protein transport"/>
    <property type="evidence" value="ECO:0007669"/>
    <property type="project" value="TreeGrafter"/>
</dbReference>
<dbReference type="GO" id="GO:0031201">
    <property type="term" value="C:SNARE complex"/>
    <property type="evidence" value="ECO:0007669"/>
    <property type="project" value="TreeGrafter"/>
</dbReference>
<dbReference type="InterPro" id="IPR045242">
    <property type="entry name" value="Syntaxin"/>
</dbReference>
<dbReference type="GO" id="GO:0005886">
    <property type="term" value="C:plasma membrane"/>
    <property type="evidence" value="ECO:0007669"/>
    <property type="project" value="TreeGrafter"/>
</dbReference>